<dbReference type="SUPFAM" id="SSF52540">
    <property type="entry name" value="P-loop containing nucleoside triphosphate hydrolases"/>
    <property type="match status" value="1"/>
</dbReference>
<proteinExistence type="predicted"/>
<dbReference type="GO" id="GO:0016887">
    <property type="term" value="F:ATP hydrolysis activity"/>
    <property type="evidence" value="ECO:0007669"/>
    <property type="project" value="InterPro"/>
</dbReference>
<dbReference type="InterPro" id="IPR027417">
    <property type="entry name" value="P-loop_NTPase"/>
</dbReference>
<dbReference type="SMART" id="SM00382">
    <property type="entry name" value="AAA"/>
    <property type="match status" value="1"/>
</dbReference>
<dbReference type="PANTHER" id="PTHR42781">
    <property type="entry name" value="SPERMIDINE/PUTRESCINE IMPORT ATP-BINDING PROTEIN POTA"/>
    <property type="match status" value="1"/>
</dbReference>
<dbReference type="InterPro" id="IPR013611">
    <property type="entry name" value="Transp-assoc_OB_typ2"/>
</dbReference>
<dbReference type="SUPFAM" id="SSF50331">
    <property type="entry name" value="MOP-like"/>
    <property type="match status" value="1"/>
</dbReference>
<dbReference type="Pfam" id="PF08402">
    <property type="entry name" value="TOBE_2"/>
    <property type="match status" value="1"/>
</dbReference>
<dbReference type="AlphaFoldDB" id="A0A4R8LZZ7"/>
<dbReference type="PANTHER" id="PTHR42781:SF4">
    <property type="entry name" value="SPERMIDINE_PUTRESCINE IMPORT ATP-BINDING PROTEIN POTA"/>
    <property type="match status" value="1"/>
</dbReference>
<sequence length="358" mass="38919">MAVTLELSNVSKIFQKDRELVRAVDDVSMTVTPGEMVTFLGPSGCGKTTTLRMVAGFEIPSGGTITIDGQDVTNVPVNRRDIGFVFQNYALFPHMSVFENVAYGLRVKGYREEEIRRMVREGLDLVGLGKAEKRFPNQLSGGEQQRVALARVLVLQPRVLLMDEPLSNLDAKLRIHMRTEIRRIQKHLNITCLYVTHDQGEALTMSDRIMVMNRGKVEQIGAPLEIYSDPSSLFVADFIGQANIIPGEVVSVEGGTASVSIAGLTVPVRAVKNASFAPGAPAAVVVRPENLLPSPGEGMKGTVLTATFLGGRMEYEVALESGRTVLSFDPFLPGKRMWTEGESISLSFDPAVAVALQA</sequence>
<evidence type="ECO:0000313" key="6">
    <source>
        <dbReference type="Proteomes" id="UP000295066"/>
    </source>
</evidence>
<evidence type="ECO:0000256" key="2">
    <source>
        <dbReference type="ARBA" id="ARBA00022741"/>
    </source>
</evidence>
<protein>
    <submittedName>
        <fullName evidence="5">Iron(III) transport system ATP-binding protein</fullName>
    </submittedName>
</protein>
<dbReference type="Pfam" id="PF00005">
    <property type="entry name" value="ABC_tran"/>
    <property type="match status" value="1"/>
</dbReference>
<accession>A0A4R8LZZ7</accession>
<reference evidence="5 6" key="1">
    <citation type="submission" date="2019-03" db="EMBL/GenBank/DDBJ databases">
        <title>Genomic Encyclopedia of Type Strains, Phase IV (KMG-IV): sequencing the most valuable type-strain genomes for metagenomic binning, comparative biology and taxonomic classification.</title>
        <authorList>
            <person name="Goeker M."/>
        </authorList>
    </citation>
    <scope>NUCLEOTIDE SEQUENCE [LARGE SCALE GENOMIC DNA]</scope>
    <source>
        <strain evidence="5 6">DSM 25964</strain>
    </source>
</reference>
<dbReference type="FunFam" id="3.40.50.300:FF:000042">
    <property type="entry name" value="Maltose/maltodextrin ABC transporter, ATP-binding protein"/>
    <property type="match status" value="1"/>
</dbReference>
<evidence type="ECO:0000256" key="3">
    <source>
        <dbReference type="ARBA" id="ARBA00022840"/>
    </source>
</evidence>
<dbReference type="InterPro" id="IPR003593">
    <property type="entry name" value="AAA+_ATPase"/>
</dbReference>
<dbReference type="OrthoDB" id="9802264at2"/>
<evidence type="ECO:0000259" key="4">
    <source>
        <dbReference type="PROSITE" id="PS50893"/>
    </source>
</evidence>
<feature type="domain" description="ABC transporter" evidence="4">
    <location>
        <begin position="5"/>
        <end position="239"/>
    </location>
</feature>
<gene>
    <name evidence="5" type="ORF">C8D99_1318</name>
</gene>
<name>A0A4R8LZZ7_9BACT</name>
<dbReference type="RefSeq" id="WP_133959150.1">
    <property type="nucleotide sequence ID" value="NZ_SORI01000031.1"/>
</dbReference>
<evidence type="ECO:0000313" key="5">
    <source>
        <dbReference type="EMBL" id="TDY53176.1"/>
    </source>
</evidence>
<dbReference type="InterPro" id="IPR050093">
    <property type="entry name" value="ABC_SmlMolc_Importer"/>
</dbReference>
<keyword evidence="6" id="KW-1185">Reference proteome</keyword>
<dbReference type="Gene3D" id="3.40.50.300">
    <property type="entry name" value="P-loop containing nucleotide triphosphate hydrolases"/>
    <property type="match status" value="1"/>
</dbReference>
<dbReference type="InterPro" id="IPR017871">
    <property type="entry name" value="ABC_transporter-like_CS"/>
</dbReference>
<keyword evidence="1" id="KW-0813">Transport</keyword>
<comment type="caution">
    <text evidence="5">The sequence shown here is derived from an EMBL/GenBank/DDBJ whole genome shotgun (WGS) entry which is preliminary data.</text>
</comment>
<dbReference type="EMBL" id="SORI01000031">
    <property type="protein sequence ID" value="TDY53176.1"/>
    <property type="molecule type" value="Genomic_DNA"/>
</dbReference>
<dbReference type="Gene3D" id="2.40.50.100">
    <property type="match status" value="1"/>
</dbReference>
<keyword evidence="2" id="KW-0547">Nucleotide-binding</keyword>
<keyword evidence="3 5" id="KW-0067">ATP-binding</keyword>
<dbReference type="GO" id="GO:0043190">
    <property type="term" value="C:ATP-binding cassette (ABC) transporter complex"/>
    <property type="evidence" value="ECO:0007669"/>
    <property type="project" value="InterPro"/>
</dbReference>
<dbReference type="PROSITE" id="PS00211">
    <property type="entry name" value="ABC_TRANSPORTER_1"/>
    <property type="match status" value="1"/>
</dbReference>
<dbReference type="InterPro" id="IPR008995">
    <property type="entry name" value="Mo/tungstate-bd_C_term_dom"/>
</dbReference>
<dbReference type="GO" id="GO:0140359">
    <property type="term" value="F:ABC-type transporter activity"/>
    <property type="evidence" value="ECO:0007669"/>
    <property type="project" value="UniProtKB-ARBA"/>
</dbReference>
<dbReference type="InterPro" id="IPR003439">
    <property type="entry name" value="ABC_transporter-like_ATP-bd"/>
</dbReference>
<dbReference type="Proteomes" id="UP000295066">
    <property type="component" value="Unassembled WGS sequence"/>
</dbReference>
<evidence type="ECO:0000256" key="1">
    <source>
        <dbReference type="ARBA" id="ARBA00022448"/>
    </source>
</evidence>
<dbReference type="GO" id="GO:0005524">
    <property type="term" value="F:ATP binding"/>
    <property type="evidence" value="ECO:0007669"/>
    <property type="project" value="UniProtKB-KW"/>
</dbReference>
<organism evidence="5 6">
    <name type="scientific">Aminivibrio pyruvatiphilus</name>
    <dbReference type="NCBI Taxonomy" id="1005740"/>
    <lineage>
        <taxon>Bacteria</taxon>
        <taxon>Thermotogati</taxon>
        <taxon>Synergistota</taxon>
        <taxon>Synergistia</taxon>
        <taxon>Synergistales</taxon>
        <taxon>Aminobacteriaceae</taxon>
        <taxon>Aminivibrio</taxon>
    </lineage>
</organism>
<dbReference type="PROSITE" id="PS50893">
    <property type="entry name" value="ABC_TRANSPORTER_2"/>
    <property type="match status" value="1"/>
</dbReference>